<dbReference type="InterPro" id="IPR016032">
    <property type="entry name" value="Sig_transdc_resp-reg_C-effctor"/>
</dbReference>
<name>A0ABU0XBV7_9PSEU</name>
<evidence type="ECO:0000313" key="5">
    <source>
        <dbReference type="EMBL" id="MDQ2589112.1"/>
    </source>
</evidence>
<evidence type="ECO:0000259" key="4">
    <source>
        <dbReference type="PROSITE" id="PS50043"/>
    </source>
</evidence>
<dbReference type="Gene3D" id="3.40.50.2300">
    <property type="match status" value="1"/>
</dbReference>
<feature type="domain" description="HTH luxR-type" evidence="4">
    <location>
        <begin position="140"/>
        <end position="205"/>
    </location>
</feature>
<dbReference type="InterPro" id="IPR000792">
    <property type="entry name" value="Tscrpt_reg_LuxR_C"/>
</dbReference>
<keyword evidence="6" id="KW-1185">Reference proteome</keyword>
<keyword evidence="1" id="KW-0805">Transcription regulation</keyword>
<reference evidence="5 6" key="1">
    <citation type="submission" date="2017-06" db="EMBL/GenBank/DDBJ databases">
        <title>Cultured bacterium strain Saccharothrix yanglingensis Hhs.015.</title>
        <authorList>
            <person name="Xia Y."/>
        </authorList>
    </citation>
    <scope>NUCLEOTIDE SEQUENCE [LARGE SCALE GENOMIC DNA]</scope>
    <source>
        <strain evidence="5 6">Hhs.015</strain>
    </source>
</reference>
<proteinExistence type="predicted"/>
<dbReference type="Pfam" id="PF00196">
    <property type="entry name" value="GerE"/>
    <property type="match status" value="1"/>
</dbReference>
<dbReference type="PROSITE" id="PS50043">
    <property type="entry name" value="HTH_LUXR_2"/>
    <property type="match status" value="1"/>
</dbReference>
<protein>
    <submittedName>
        <fullName evidence="5">Helix-turn-helix transcriptional regulator</fullName>
    </submittedName>
</protein>
<accession>A0ABU0XBV7</accession>
<keyword evidence="2" id="KW-0238">DNA-binding</keyword>
<evidence type="ECO:0000256" key="1">
    <source>
        <dbReference type="ARBA" id="ARBA00023015"/>
    </source>
</evidence>
<evidence type="ECO:0000256" key="2">
    <source>
        <dbReference type="ARBA" id="ARBA00023125"/>
    </source>
</evidence>
<evidence type="ECO:0000256" key="3">
    <source>
        <dbReference type="ARBA" id="ARBA00023163"/>
    </source>
</evidence>
<dbReference type="PRINTS" id="PR00038">
    <property type="entry name" value="HTHLUXR"/>
</dbReference>
<keyword evidence="3" id="KW-0804">Transcription</keyword>
<dbReference type="SMART" id="SM00421">
    <property type="entry name" value="HTH_LUXR"/>
    <property type="match status" value="1"/>
</dbReference>
<gene>
    <name evidence="5" type="ORF">CKY47_35285</name>
</gene>
<evidence type="ECO:0000313" key="6">
    <source>
        <dbReference type="Proteomes" id="UP001225605"/>
    </source>
</evidence>
<dbReference type="Proteomes" id="UP001225605">
    <property type="component" value="Unassembled WGS sequence"/>
</dbReference>
<dbReference type="EMBL" id="NSDM01000030">
    <property type="protein sequence ID" value="MDQ2589112.1"/>
    <property type="molecule type" value="Genomic_DNA"/>
</dbReference>
<comment type="caution">
    <text evidence="5">The sequence shown here is derived from an EMBL/GenBank/DDBJ whole genome shotgun (WGS) entry which is preliminary data.</text>
</comment>
<organism evidence="5 6">
    <name type="scientific">Saccharothrix yanglingensis</name>
    <dbReference type="NCBI Taxonomy" id="659496"/>
    <lineage>
        <taxon>Bacteria</taxon>
        <taxon>Bacillati</taxon>
        <taxon>Actinomycetota</taxon>
        <taxon>Actinomycetes</taxon>
        <taxon>Pseudonocardiales</taxon>
        <taxon>Pseudonocardiaceae</taxon>
        <taxon>Saccharothrix</taxon>
    </lineage>
</organism>
<sequence length="207" mass="21701">MARVRVAVKAFDRITHIGLVKSLGGHPGVLVVPDAESGDAQVLVMAADRLSYDVVARLRSGAEESDTPVVLVADQLDDAELLVAIECRVVAVLPTATATGEQLARAVSAAAGGGGVLPPSLVGKVLKHVERLQREVLTAHGAAPARLSEREIDVLRLVADGRNTVEIARELCYSARTVKNIVASVTGKLNLRNRAHAVAYAARAGII</sequence>
<dbReference type="RefSeq" id="WP_306750794.1">
    <property type="nucleotide sequence ID" value="NZ_NSDM01000030.1"/>
</dbReference>
<dbReference type="SUPFAM" id="SSF46894">
    <property type="entry name" value="C-terminal effector domain of the bipartite response regulators"/>
    <property type="match status" value="1"/>
</dbReference>
<dbReference type="PANTHER" id="PTHR44688">
    <property type="entry name" value="DNA-BINDING TRANSCRIPTIONAL ACTIVATOR DEVR_DOSR"/>
    <property type="match status" value="1"/>
</dbReference>
<dbReference type="PANTHER" id="PTHR44688:SF16">
    <property type="entry name" value="DNA-BINDING TRANSCRIPTIONAL ACTIVATOR DEVR_DOSR"/>
    <property type="match status" value="1"/>
</dbReference>
<dbReference type="PROSITE" id="PS00622">
    <property type="entry name" value="HTH_LUXR_1"/>
    <property type="match status" value="1"/>
</dbReference>
<dbReference type="CDD" id="cd06170">
    <property type="entry name" value="LuxR_C_like"/>
    <property type="match status" value="1"/>
</dbReference>